<feature type="signal peptide" evidence="1">
    <location>
        <begin position="1"/>
        <end position="22"/>
    </location>
</feature>
<proteinExistence type="predicted"/>
<dbReference type="PANTHER" id="PTHR37691">
    <property type="entry name" value="BLR3518 PROTEIN"/>
    <property type="match status" value="1"/>
</dbReference>
<comment type="caution">
    <text evidence="2">The sequence shown here is derived from an EMBL/GenBank/DDBJ whole genome shotgun (WGS) entry which is preliminary data.</text>
</comment>
<reference evidence="2 3" key="1">
    <citation type="submission" date="2018-07" db="EMBL/GenBank/DDBJ databases">
        <title>Dyella tabacisoli L4-6T, whole genome shotgun sequence.</title>
        <authorList>
            <person name="Zhou X.-K."/>
            <person name="Li W.-J."/>
            <person name="Duan Y.-Q."/>
        </authorList>
    </citation>
    <scope>NUCLEOTIDE SEQUENCE [LARGE SCALE GENOMIC DNA]</scope>
    <source>
        <strain evidence="2 3">L4-6</strain>
    </source>
</reference>
<dbReference type="EMBL" id="QQAH01000006">
    <property type="protein sequence ID" value="RDD82189.1"/>
    <property type="molecule type" value="Genomic_DNA"/>
</dbReference>
<dbReference type="SUPFAM" id="SSF75169">
    <property type="entry name" value="DsrEFH-like"/>
    <property type="match status" value="1"/>
</dbReference>
<dbReference type="Pfam" id="PF02635">
    <property type="entry name" value="DsrE"/>
    <property type="match status" value="1"/>
</dbReference>
<dbReference type="InterPro" id="IPR027396">
    <property type="entry name" value="DsrEFH-like"/>
</dbReference>
<sequence>MFRKVLSLSFALSLGGAAAALAADAPAPVITAAGAIHPLPQAAYQPDAKATHKVVFALTKPSEKPGDVNPALERVARAVNLYTSAGVPLSHLKFVAIAYGPATALVLDDEHYRAQFGVANPNLPVIAQLHKAGVDVAVCGQAMAEHKYDNSWASKDVTLALSALTTIGDLERQGYSLMPL</sequence>
<dbReference type="Gene3D" id="3.40.1260.10">
    <property type="entry name" value="DsrEFH-like"/>
    <property type="match status" value="1"/>
</dbReference>
<organism evidence="2 3">
    <name type="scientific">Dyella tabacisoli</name>
    <dbReference type="NCBI Taxonomy" id="2282381"/>
    <lineage>
        <taxon>Bacteria</taxon>
        <taxon>Pseudomonadati</taxon>
        <taxon>Pseudomonadota</taxon>
        <taxon>Gammaproteobacteria</taxon>
        <taxon>Lysobacterales</taxon>
        <taxon>Rhodanobacteraceae</taxon>
        <taxon>Dyella</taxon>
    </lineage>
</organism>
<evidence type="ECO:0000256" key="1">
    <source>
        <dbReference type="SAM" id="SignalP"/>
    </source>
</evidence>
<dbReference type="PANTHER" id="PTHR37691:SF1">
    <property type="entry name" value="BLR3518 PROTEIN"/>
    <property type="match status" value="1"/>
</dbReference>
<keyword evidence="1" id="KW-0732">Signal</keyword>
<evidence type="ECO:0000313" key="3">
    <source>
        <dbReference type="Proteomes" id="UP000253782"/>
    </source>
</evidence>
<protein>
    <submittedName>
        <fullName evidence="2">Sulfur reduction protein DsrE</fullName>
    </submittedName>
</protein>
<dbReference type="AlphaFoldDB" id="A0A369UV10"/>
<accession>A0A369UV10</accession>
<gene>
    <name evidence="2" type="ORF">DVJ77_07110</name>
</gene>
<keyword evidence="3" id="KW-1185">Reference proteome</keyword>
<dbReference type="Proteomes" id="UP000253782">
    <property type="component" value="Unassembled WGS sequence"/>
</dbReference>
<dbReference type="OrthoDB" id="7206705at2"/>
<name>A0A369UV10_9GAMM</name>
<dbReference type="RefSeq" id="WP_114844809.1">
    <property type="nucleotide sequence ID" value="NZ_JBHSPE010000008.1"/>
</dbReference>
<feature type="chain" id="PRO_5016960061" evidence="1">
    <location>
        <begin position="23"/>
        <end position="180"/>
    </location>
</feature>
<evidence type="ECO:0000313" key="2">
    <source>
        <dbReference type="EMBL" id="RDD82189.1"/>
    </source>
</evidence>
<dbReference type="InterPro" id="IPR003787">
    <property type="entry name" value="Sulphur_relay_DsrE/F-like"/>
</dbReference>